<name>A0A7J6SKB7_PEROL</name>
<feature type="region of interest" description="Disordered" evidence="5">
    <location>
        <begin position="488"/>
        <end position="510"/>
    </location>
</feature>
<evidence type="ECO:0000256" key="5">
    <source>
        <dbReference type="SAM" id="MobiDB-lite"/>
    </source>
</evidence>
<evidence type="ECO:0000256" key="4">
    <source>
        <dbReference type="ARBA" id="ARBA00023242"/>
    </source>
</evidence>
<dbReference type="GO" id="GO:0003677">
    <property type="term" value="F:DNA binding"/>
    <property type="evidence" value="ECO:0007669"/>
    <property type="project" value="UniProtKB-KW"/>
</dbReference>
<dbReference type="InterPro" id="IPR000164">
    <property type="entry name" value="Histone_H3/CENP-A"/>
</dbReference>
<dbReference type="AlphaFoldDB" id="A0A7J6SKB7"/>
<evidence type="ECO:0000313" key="7">
    <source>
        <dbReference type="EMBL" id="KAF4729928.1"/>
    </source>
</evidence>
<evidence type="ECO:0000256" key="2">
    <source>
        <dbReference type="ARBA" id="ARBA00010343"/>
    </source>
</evidence>
<dbReference type="InterPro" id="IPR009072">
    <property type="entry name" value="Histone-fold"/>
</dbReference>
<dbReference type="GO" id="GO:0000786">
    <property type="term" value="C:nucleosome"/>
    <property type="evidence" value="ECO:0007669"/>
    <property type="project" value="InterPro"/>
</dbReference>
<evidence type="ECO:0000313" key="8">
    <source>
        <dbReference type="EMBL" id="KAF4733409.1"/>
    </source>
</evidence>
<dbReference type="PANTHER" id="PTHR45810:SF1">
    <property type="entry name" value="HISTONE H3-LIKE CENTROMERIC PROTEIN A"/>
    <property type="match status" value="1"/>
</dbReference>
<dbReference type="GO" id="GO:0046982">
    <property type="term" value="F:protein heterodimerization activity"/>
    <property type="evidence" value="ECO:0007669"/>
    <property type="project" value="InterPro"/>
</dbReference>
<proteinExistence type="inferred from homology"/>
<dbReference type="GO" id="GO:0005634">
    <property type="term" value="C:nucleus"/>
    <property type="evidence" value="ECO:0007669"/>
    <property type="project" value="UniProtKB-SubCell"/>
</dbReference>
<keyword evidence="6" id="KW-0472">Membrane</keyword>
<dbReference type="SMART" id="SM00428">
    <property type="entry name" value="H3"/>
    <property type="match status" value="1"/>
</dbReference>
<dbReference type="EMBL" id="JABANM010013991">
    <property type="protein sequence ID" value="KAF4733409.1"/>
    <property type="molecule type" value="Genomic_DNA"/>
</dbReference>
<keyword evidence="6" id="KW-0812">Transmembrane</keyword>
<dbReference type="Proteomes" id="UP000553632">
    <property type="component" value="Unassembled WGS sequence"/>
</dbReference>
<comment type="subcellular location">
    <subcellularLocation>
        <location evidence="1">Nucleus</location>
    </subcellularLocation>
</comment>
<dbReference type="Gene3D" id="1.10.20.10">
    <property type="entry name" value="Histone, subunit A"/>
    <property type="match status" value="1"/>
</dbReference>
<organism evidence="8 10">
    <name type="scientific">Perkinsus olseni</name>
    <name type="common">Perkinsus atlanticus</name>
    <dbReference type="NCBI Taxonomy" id="32597"/>
    <lineage>
        <taxon>Eukaryota</taxon>
        <taxon>Sar</taxon>
        <taxon>Alveolata</taxon>
        <taxon>Perkinsozoa</taxon>
        <taxon>Perkinsea</taxon>
        <taxon>Perkinsida</taxon>
        <taxon>Perkinsidae</taxon>
        <taxon>Perkinsus</taxon>
    </lineage>
</organism>
<keyword evidence="3" id="KW-0238">DNA-binding</keyword>
<feature type="transmembrane region" description="Helical" evidence="6">
    <location>
        <begin position="42"/>
        <end position="63"/>
    </location>
</feature>
<gene>
    <name evidence="8" type="ORF">FOZ62_029526</name>
    <name evidence="7" type="ORF">FOZ63_031324</name>
</gene>
<keyword evidence="4" id="KW-0539">Nucleus</keyword>
<protein>
    <submittedName>
        <fullName evidence="8">Uncharacterized protein</fullName>
    </submittedName>
</protein>
<evidence type="ECO:0000256" key="1">
    <source>
        <dbReference type="ARBA" id="ARBA00004123"/>
    </source>
</evidence>
<comment type="similarity">
    <text evidence="2">Belongs to the histone H3 family.</text>
</comment>
<keyword evidence="9" id="KW-1185">Reference proteome</keyword>
<evidence type="ECO:0000313" key="10">
    <source>
        <dbReference type="Proteomes" id="UP000574390"/>
    </source>
</evidence>
<dbReference type="GO" id="GO:0030527">
    <property type="term" value="F:structural constituent of chromatin"/>
    <property type="evidence" value="ECO:0007669"/>
    <property type="project" value="InterPro"/>
</dbReference>
<reference evidence="9 10" key="1">
    <citation type="submission" date="2020-04" db="EMBL/GenBank/DDBJ databases">
        <title>Perkinsus olseni comparative genomics.</title>
        <authorList>
            <person name="Bogema D.R."/>
        </authorList>
    </citation>
    <scope>NUCLEOTIDE SEQUENCE [LARGE SCALE GENOMIC DNA]</scope>
    <source>
        <strain evidence="8">ATCC PRA-205</strain>
        <strain evidence="7 9">ATCC PRA-207</strain>
    </source>
</reference>
<dbReference type="EMBL" id="JABANO010019602">
    <property type="protein sequence ID" value="KAF4729928.1"/>
    <property type="molecule type" value="Genomic_DNA"/>
</dbReference>
<sequence length="536" mass="60280">VRYSERQLKLRLTAPVMMLITYLLGMFSRVRQCSKAFCIRLWLKVMIASVCKGYFLYTMVRYYSHRRLSYCADDGFDQVESAMLQDPGVDAARPLPPVANLQTLGRVTMDSRTAEGMDDSLARSAHDDGTYRSAFVAFLRRLQLNDLTQEERVFFSTRDRRVRDGVQSAARQLLEDADSDGRVVDRLLGCISSGDAEDITGGISRLFGFSIYGGEGALRNSIDDQIEADALRLYPGDINDKNENRATFVALRRKQAYQACGWSTDDIGLPPSKRTGKKRSSSSSGFVYPKAYKAAKTSALPKKKRGQQKRKKSTGFHEARFLAERAHLQANSDKLLVPKCVMERCARSAAQEQSNSGQEYRWTKEALALLHIATERVLVGLFRDTVLLSSFARQETLLRGGLTLMAFWRGIYDQDLLQHLSWVYDKLGSRDRVGSEFPGLLPHYGPDPCRPTPPSYFLNSTGRMVRQDENFPDGRELSATQAERVLSGHGRMTRQRERSGGEDIEIDFDSISDDTLISDDSLYEGCSESLSSESDD</sequence>
<dbReference type="SUPFAM" id="SSF47113">
    <property type="entry name" value="Histone-fold"/>
    <property type="match status" value="1"/>
</dbReference>
<dbReference type="Proteomes" id="UP000574390">
    <property type="component" value="Unassembled WGS sequence"/>
</dbReference>
<evidence type="ECO:0000256" key="3">
    <source>
        <dbReference type="ARBA" id="ARBA00023125"/>
    </source>
</evidence>
<comment type="caution">
    <text evidence="8">The sequence shown here is derived from an EMBL/GenBank/DDBJ whole genome shotgun (WGS) entry which is preliminary data.</text>
</comment>
<evidence type="ECO:0000313" key="9">
    <source>
        <dbReference type="Proteomes" id="UP000553632"/>
    </source>
</evidence>
<feature type="non-terminal residue" evidence="8">
    <location>
        <position position="536"/>
    </location>
</feature>
<keyword evidence="6" id="KW-1133">Transmembrane helix</keyword>
<feature type="transmembrane region" description="Helical" evidence="6">
    <location>
        <begin position="12"/>
        <end position="30"/>
    </location>
</feature>
<evidence type="ECO:0000256" key="6">
    <source>
        <dbReference type="SAM" id="Phobius"/>
    </source>
</evidence>
<dbReference type="PANTHER" id="PTHR45810">
    <property type="entry name" value="HISTONE H3.2"/>
    <property type="match status" value="1"/>
</dbReference>
<accession>A0A7J6SKB7</accession>